<reference evidence="1" key="1">
    <citation type="submission" date="2019-08" db="EMBL/GenBank/DDBJ databases">
        <authorList>
            <person name="Kucharzyk K."/>
            <person name="Murdoch R.W."/>
            <person name="Higgins S."/>
            <person name="Loffler F."/>
        </authorList>
    </citation>
    <scope>NUCLEOTIDE SEQUENCE</scope>
</reference>
<comment type="caution">
    <text evidence="1">The sequence shown here is derived from an EMBL/GenBank/DDBJ whole genome shotgun (WGS) entry which is preliminary data.</text>
</comment>
<name>A0A645B5W5_9ZZZZ</name>
<dbReference type="AlphaFoldDB" id="A0A645B5W5"/>
<accession>A0A645B5W5</accession>
<evidence type="ECO:0000313" key="1">
    <source>
        <dbReference type="EMBL" id="MPM60446.1"/>
    </source>
</evidence>
<organism evidence="1">
    <name type="scientific">bioreactor metagenome</name>
    <dbReference type="NCBI Taxonomy" id="1076179"/>
    <lineage>
        <taxon>unclassified sequences</taxon>
        <taxon>metagenomes</taxon>
        <taxon>ecological metagenomes</taxon>
    </lineage>
</organism>
<protein>
    <submittedName>
        <fullName evidence="1">Uncharacterized protein</fullName>
    </submittedName>
</protein>
<proteinExistence type="predicted"/>
<dbReference type="EMBL" id="VSSQ01017806">
    <property type="protein sequence ID" value="MPM60446.1"/>
    <property type="molecule type" value="Genomic_DNA"/>
</dbReference>
<sequence length="133" mass="15205">MIGKNRKPNPFVVLPGQRQQAPQMRFIMLEFRRNRRRIADILMQESVQRSTVEKAAFDFFRGDQLFKFGKIMVAGVAPVGNMPLPPLLLPDIGQILHLLQAARNENIAFLGIVHIRQMLERHPVKLEIPGVSQ</sequence>
<gene>
    <name evidence="1" type="ORF">SDC9_107297</name>
</gene>